<protein>
    <submittedName>
        <fullName evidence="2">Uncharacterized protein</fullName>
    </submittedName>
</protein>
<dbReference type="Gramene" id="OE9A003153T1">
    <property type="protein sequence ID" value="OE9A003153C1"/>
    <property type="gene ID" value="OE9A003153"/>
</dbReference>
<proteinExistence type="predicted"/>
<accession>A0A8S0Q9M6</accession>
<sequence>MIYPNASPTEGSSGKELDPEVEGEAGALDNNAEINQDQSGNQVASGIQQDVCEFQHIENEANSDHQTATEAAAVH</sequence>
<gene>
    <name evidence="2" type="ORF">OLEA9_A003153</name>
</gene>
<dbReference type="EMBL" id="CACTIH010001806">
    <property type="protein sequence ID" value="CAA2962930.1"/>
    <property type="molecule type" value="Genomic_DNA"/>
</dbReference>
<feature type="compositionally biased region" description="Polar residues" evidence="1">
    <location>
        <begin position="32"/>
        <end position="47"/>
    </location>
</feature>
<evidence type="ECO:0000313" key="3">
    <source>
        <dbReference type="Proteomes" id="UP000594638"/>
    </source>
</evidence>
<keyword evidence="3" id="KW-1185">Reference proteome</keyword>
<feature type="compositionally biased region" description="Polar residues" evidence="1">
    <location>
        <begin position="1"/>
        <end position="12"/>
    </location>
</feature>
<evidence type="ECO:0000256" key="1">
    <source>
        <dbReference type="SAM" id="MobiDB-lite"/>
    </source>
</evidence>
<dbReference type="AlphaFoldDB" id="A0A8S0Q9M6"/>
<reference evidence="2 3" key="1">
    <citation type="submission" date="2019-12" db="EMBL/GenBank/DDBJ databases">
        <authorList>
            <person name="Alioto T."/>
            <person name="Alioto T."/>
            <person name="Gomez Garrido J."/>
        </authorList>
    </citation>
    <scope>NUCLEOTIDE SEQUENCE [LARGE SCALE GENOMIC DNA]</scope>
</reference>
<evidence type="ECO:0000313" key="2">
    <source>
        <dbReference type="EMBL" id="CAA2962930.1"/>
    </source>
</evidence>
<organism evidence="2 3">
    <name type="scientific">Olea europaea subsp. europaea</name>
    <dbReference type="NCBI Taxonomy" id="158383"/>
    <lineage>
        <taxon>Eukaryota</taxon>
        <taxon>Viridiplantae</taxon>
        <taxon>Streptophyta</taxon>
        <taxon>Embryophyta</taxon>
        <taxon>Tracheophyta</taxon>
        <taxon>Spermatophyta</taxon>
        <taxon>Magnoliopsida</taxon>
        <taxon>eudicotyledons</taxon>
        <taxon>Gunneridae</taxon>
        <taxon>Pentapetalae</taxon>
        <taxon>asterids</taxon>
        <taxon>lamiids</taxon>
        <taxon>Lamiales</taxon>
        <taxon>Oleaceae</taxon>
        <taxon>Oleeae</taxon>
        <taxon>Olea</taxon>
    </lineage>
</organism>
<dbReference type="Proteomes" id="UP000594638">
    <property type="component" value="Unassembled WGS sequence"/>
</dbReference>
<feature type="region of interest" description="Disordered" evidence="1">
    <location>
        <begin position="1"/>
        <end position="47"/>
    </location>
</feature>
<name>A0A8S0Q9M6_OLEEU</name>
<comment type="caution">
    <text evidence="2">The sequence shown here is derived from an EMBL/GenBank/DDBJ whole genome shotgun (WGS) entry which is preliminary data.</text>
</comment>